<dbReference type="EMBL" id="JARTCD010000125">
    <property type="protein sequence ID" value="KAJ8651991.1"/>
    <property type="molecule type" value="Genomic_DNA"/>
</dbReference>
<evidence type="ECO:0000313" key="1">
    <source>
        <dbReference type="EMBL" id="KAJ8651991.1"/>
    </source>
</evidence>
<sequence>MICSRDGDEMEAEAIIEDYDRMMREATTEPILPRAVSFYELRLTPWEDNSCWIDAVVETFWHAIIPALLPYGILDDESQANNTIDAMLGNTYRLSTTSFEDRIVASDTIRNYVWSTFGPPFIRGHQLNVLHFLTILLQKASPAFNSFFAINRQVLKYCKDQQCQRTSHDDGAQDRRQLTIVDWSLRYVREYGLHERPDRFSEVLHDYLFNVRERKCDVCNGPATRETVKNGRMPLCLFIMDPHINLGDSMESPDAKMCFPYEFSLPEIGATYTLRAIICSTQRHGHHFKTVATIRGTNSDFLAEIDNLQDAMKIMIDQPYFNPATAAAACRSVTHPIILVYLKQVALYADNTGEYGDAGLFDDDDERWMCHH</sequence>
<dbReference type="GeneID" id="83219759"/>
<gene>
    <name evidence="1" type="ORF">O0I10_012385</name>
</gene>
<evidence type="ECO:0008006" key="3">
    <source>
        <dbReference type="Google" id="ProtNLM"/>
    </source>
</evidence>
<protein>
    <recommendedName>
        <fullName evidence="3">USP domain-containing protein</fullName>
    </recommendedName>
</protein>
<keyword evidence="2" id="KW-1185">Reference proteome</keyword>
<comment type="caution">
    <text evidence="1">The sequence shown here is derived from an EMBL/GenBank/DDBJ whole genome shotgun (WGS) entry which is preliminary data.</text>
</comment>
<organism evidence="1 2">
    <name type="scientific">Lichtheimia ornata</name>
    <dbReference type="NCBI Taxonomy" id="688661"/>
    <lineage>
        <taxon>Eukaryota</taxon>
        <taxon>Fungi</taxon>
        <taxon>Fungi incertae sedis</taxon>
        <taxon>Mucoromycota</taxon>
        <taxon>Mucoromycotina</taxon>
        <taxon>Mucoromycetes</taxon>
        <taxon>Mucorales</taxon>
        <taxon>Lichtheimiaceae</taxon>
        <taxon>Lichtheimia</taxon>
    </lineage>
</organism>
<name>A0AAD7URV7_9FUNG</name>
<dbReference type="RefSeq" id="XP_058336905.1">
    <property type="nucleotide sequence ID" value="XM_058492317.1"/>
</dbReference>
<accession>A0AAD7URV7</accession>
<proteinExistence type="predicted"/>
<evidence type="ECO:0000313" key="2">
    <source>
        <dbReference type="Proteomes" id="UP001234581"/>
    </source>
</evidence>
<dbReference type="AlphaFoldDB" id="A0AAD7URV7"/>
<reference evidence="1 2" key="1">
    <citation type="submission" date="2023-03" db="EMBL/GenBank/DDBJ databases">
        <title>Genome sequence of Lichtheimia ornata CBS 291.66.</title>
        <authorList>
            <person name="Mohabir J.T."/>
            <person name="Shea T.P."/>
            <person name="Kurbessoian T."/>
            <person name="Berby B."/>
            <person name="Fontaine J."/>
            <person name="Livny J."/>
            <person name="Gnirke A."/>
            <person name="Stajich J.E."/>
            <person name="Cuomo C.A."/>
        </authorList>
    </citation>
    <scope>NUCLEOTIDE SEQUENCE [LARGE SCALE GENOMIC DNA]</scope>
    <source>
        <strain evidence="1">CBS 291.66</strain>
    </source>
</reference>
<dbReference type="Proteomes" id="UP001234581">
    <property type="component" value="Unassembled WGS sequence"/>
</dbReference>